<feature type="region of interest" description="Disordered" evidence="1">
    <location>
        <begin position="1244"/>
        <end position="1265"/>
    </location>
</feature>
<feature type="compositionally biased region" description="Basic and acidic residues" evidence="1">
    <location>
        <begin position="31"/>
        <end position="46"/>
    </location>
</feature>
<gene>
    <name evidence="2" type="ORF">A5844_000395</name>
</gene>
<feature type="compositionally biased region" description="Basic and acidic residues" evidence="1">
    <location>
        <begin position="2207"/>
        <end position="2220"/>
    </location>
</feature>
<dbReference type="NCBIfam" id="NF033898">
    <property type="entry name" value="QWxxN_dom"/>
    <property type="match status" value="4"/>
</dbReference>
<dbReference type="EMBL" id="NGMO01000001">
    <property type="protein sequence ID" value="OTP12179.1"/>
    <property type="molecule type" value="Genomic_DNA"/>
</dbReference>
<dbReference type="RefSeq" id="WP_086283457.1">
    <property type="nucleotide sequence ID" value="NZ_NGMO01000001.1"/>
</dbReference>
<feature type="region of interest" description="Disordered" evidence="1">
    <location>
        <begin position="2207"/>
        <end position="2255"/>
    </location>
</feature>
<dbReference type="Proteomes" id="UP000194933">
    <property type="component" value="Unassembled WGS sequence"/>
</dbReference>
<comment type="caution">
    <text evidence="2">The sequence shown here is derived from an EMBL/GenBank/DDBJ whole genome shotgun (WGS) entry which is preliminary data.</text>
</comment>
<evidence type="ECO:0000313" key="2">
    <source>
        <dbReference type="EMBL" id="OTP12179.1"/>
    </source>
</evidence>
<evidence type="ECO:0000256" key="1">
    <source>
        <dbReference type="SAM" id="MobiDB-lite"/>
    </source>
</evidence>
<feature type="compositionally biased region" description="Polar residues" evidence="1">
    <location>
        <begin position="2222"/>
        <end position="2236"/>
    </location>
</feature>
<protein>
    <submittedName>
        <fullName evidence="2">Uncharacterized protein</fullName>
    </submittedName>
</protein>
<feature type="region of interest" description="Disordered" evidence="1">
    <location>
        <begin position="20"/>
        <end position="46"/>
    </location>
</feature>
<feature type="compositionally biased region" description="Polar residues" evidence="1">
    <location>
        <begin position="2652"/>
        <end position="2666"/>
    </location>
</feature>
<reference evidence="2 3" key="1">
    <citation type="submission" date="2017-05" db="EMBL/GenBank/DDBJ databases">
        <title>The Genome Sequence of Enterococcus sp. 10A9_DIV0425.</title>
        <authorList>
            <consortium name="The Broad Institute Genomics Platform"/>
            <consortium name="The Broad Institute Genomic Center for Infectious Diseases"/>
            <person name="Earl A."/>
            <person name="Manson A."/>
            <person name="Schwartman J."/>
            <person name="Gilmore M."/>
            <person name="Abouelleil A."/>
            <person name="Cao P."/>
            <person name="Chapman S."/>
            <person name="Cusick C."/>
            <person name="Shea T."/>
            <person name="Young S."/>
            <person name="Neafsey D."/>
            <person name="Nusbaum C."/>
            <person name="Birren B."/>
        </authorList>
    </citation>
    <scope>NUCLEOTIDE SEQUENCE [LARGE SCALE GENOMIC DNA]</scope>
    <source>
        <strain evidence="2 3">10A9_DIV0425</strain>
    </source>
</reference>
<evidence type="ECO:0000313" key="3">
    <source>
        <dbReference type="Proteomes" id="UP000194933"/>
    </source>
</evidence>
<keyword evidence="3" id="KW-1185">Reference proteome</keyword>
<proteinExistence type="predicted"/>
<accession>A0A2C9XPU0</accession>
<organism evidence="2 3">
    <name type="scientific">Candidatus Enterococcus wittei</name>
    <dbReference type="NCBI Taxonomy" id="1987383"/>
    <lineage>
        <taxon>Bacteria</taxon>
        <taxon>Bacillati</taxon>
        <taxon>Bacillota</taxon>
        <taxon>Bacilli</taxon>
        <taxon>Lactobacillales</taxon>
        <taxon>Enterococcaceae</taxon>
        <taxon>Enterococcus</taxon>
    </lineage>
</organism>
<name>A0A2C9XPU0_9ENTE</name>
<sequence length="2733" mass="312398">MPQNARIQLKPKMTKKLRLPQDVSRKTSGRHYNEMNDKKKSGDDQRVLNNVSNTLGHTITSKGIKRPVGWLHTWGTLLAMAPPLDFPDQQMVLKRTPPAFEVNTRIDVRREGNQTRIHSFVSTSTLNHDRIQSPLFWSTPHIRSHSSSSIALPFASTSPLFGNQTLHNQTSTSTKQDIDIAKRAHELSVFVHQKVHDLYKLVNCTTTRRTDQVNTYIVAGESVEQTSFKTICQDAVGQAKRQNNQEMKQESVFSHPSPQALTNTTIQGTYPFSAKIAAQKLSKSFQSAYESKQNATGNDSNNVHNKVSETFWNDLTKRFYQFFYQHEQASSTQEQNGASNGSVMSYFVDWLLSTFSVNYGDQFPTNPQLEKNLKVPVRIQQTNHSLPTKPLQKKSRNEKQENPGLDIIPEVVSVLPVEEESFFSQFWHLAGSFSEMVDGFLQQWDGLKILGTEARPIGASLITFPVVLPVAFPRLNITVPNDPKLESDVSLANATMIKINNTMTDYLEGKNSTALTSELFPPFWFDLEVFKKRSNTEKVNEAINQFLRKRKVLQENLSGPSLILAVEKWEQETGIMVRIKRREELAKLILQKSNLRVPKLSLMRTTAILHQWRNNNIFKDYKFKEITQVQVAVTTNETTTVSSPLLITPPLHPLAPPSDFEWESYYGKITKADLTKANNIMMAFLNGLPCPVPTLERLMPMWYDFEVYEYRSETEKINKKIREFLKKQKITKKELSDLETVLSVQEWIKQGKEEAEVLNRREKIAHIILQEIGYDTEGLSNYLAEAGVYQWINNNAFKNFTFNEPEIAQVEKIDKDITNNFVPSTRYPEPLPNFYYDLVLYLKRNETLEVNKKMKGFFTKEGIKVNKTTGVKLEKAKQQWLEMGNNGTYDKLARKEYLVYFILNAYGVENVRLGETLSSRKIQAILMQWKINTFLEGYTYKQITLQTVYHQLSKSEGAEDIYYNRYKNEHKQIFADFINGRKPSIPQSKPIGLIYYNLLLFENRKKTPVVNQAIKKFLIDHKVPFKEESPREIVRGMQQWILGGETYAIIEAREKQVAELLQKEYGLEVKDVTVIKARHLLLQWENNNAQADYTYKEVSDMGIIKKSEIVMNEDRKEKVEIFLLSNSASRSSESLLKEGASDVEPTKSPGEQKEETLKKIIAFLLTKGINVDASKPNELVEKAAYWATMQVKGKVFVDFMKVKKLANLILGKKEDANISEEEAKETFMKWLYDTIEIETPTLTTTEPTIDEQTETTSTSPSVISERSEFKYHAPNWRDPNILDKVAQFFLQEGLLTGTSNKEKILTAMGKWFTKDNSEMVLQSEKLQPLTKVILKELKLYGGEEGEKISDKDAKLTLMKWVFENVLGSSVEVFMVKQILDSPEPSQFTIGSLRKLFEADKLRKSGLLTSRSINIAKEGDAIINNLWGLLLKEVLPNYFLEKGALTDELLISDYGLLMQLMGTKLLEDEGVRTHFEQTEIRMIGTFFLETVSKNSVKSPEALSYLLTPALLATAQLAPDVLRESLEKGNYKEVALQTFIGYWQNGYFKLMEDQVTLNDLYNLYQEEVLNWRRKGALASEEVEKCIALGAPSLNFALEELYLSGSQPCPTRYTAPILDDKYKKLTKAVSDKYYAFDQKLIELALKAFDPKELQFIFSSRTQLYKANAELEHTVYTAPSTSVKGYVPAAFRTRLKLTNTDLFVAVKGNEERWYALKKLEEDGGYVFYRVDKNPLLYLKYGLLDHPEIWGQGYKKVGNGIQIDDRYFNFSTHQQQSMKNSQGMEMQELIDLFSQKHSDALYDELYKSGNDKSYSEQAWDFIKHLIPFYDCITGIANQDASQAVPSCVIDAVLLIPIIGQITALNTRFALGLARAIATGGVKNAIYQGARFTPKVVEVKAVLKSILRYLDPGIELASSGGKFVVKELIYLRNEFWVRREVRQTLQKLADFVKETPSLPKDVVLAKLPGDGPEIAVKKMPDHLYRHVTNLATGTVYGVPFMLKSKRLERFVEPASFTEEQVALIDRLSVKLDESQVTVIEPNVNPAAYGEGEIITVKKEGEEAKYYIKMKDHTIPVRITAIDEQGVRYDVCEGENVFPVSYNGKEWFFEPATSPYVSKVLEEEINKMIDKFESTKDPSVLSGSREKGLMWNASGRSYIKINNHYIPLILLHKNGDRYHLVKKDALQPITVLIFDSENEQFRFETALEKERWKEASVSEEATSKEGEPESSQGATSQGATIQGNEKLDLPPYNTVPEAPGRGEEWNEFRQAINFGSAEDKSVIKRVEDDSVSLDPITAFLPIAKPVVFNDPKWAKEAILKVIFRTLPKKPDPVFRVYGGIKSENVPEYIDLFRKDLLKEFPKAQSHFQKTLELCQELLTKEKIADSPQGQYLIKMFRLDNAPNQEVILKEAVNRLLDSSKKGKQFLQKTADWDYENILMTSTDLIQESGPQKYRSKYDSGIHALAIVTDYDPECRINFFVDAFYLKPNYDPGRELKTPKSEVLLHETSHIVSDTQDLMTYKRAMLFKIKSGQEMLEDYDKKYGTIFESTGFQAFVDQLAWHQNKVELSKRTVREEIARNDLLRVNLQIIDAEMLMTIIRDFAEERDFEGKLRVARSLNDVKLGDGLIAVLSTLHYITKLDSFESIQLEQTQEQTADILDQTSVISNGSTTQSSEGREKREVVERSTNFGDSQSIELTNNITQKSFFNLVDQGKKICEVLNESRRNQQSSKNLQSFTMLIK</sequence>
<feature type="region of interest" description="Disordered" evidence="1">
    <location>
        <begin position="2652"/>
        <end position="2674"/>
    </location>
</feature>